<dbReference type="InterPro" id="IPR004360">
    <property type="entry name" value="Glyas_Fos-R_dOase_dom"/>
</dbReference>
<proteinExistence type="predicted"/>
<dbReference type="Proteomes" id="UP000535543">
    <property type="component" value="Unassembled WGS sequence"/>
</dbReference>
<dbReference type="InterPro" id="IPR029068">
    <property type="entry name" value="Glyas_Bleomycin-R_OHBP_Dase"/>
</dbReference>
<dbReference type="InterPro" id="IPR037523">
    <property type="entry name" value="VOC_core"/>
</dbReference>
<name>A0A848KEB4_9NOCA</name>
<dbReference type="Pfam" id="PF18029">
    <property type="entry name" value="Glyoxalase_6"/>
    <property type="match status" value="1"/>
</dbReference>
<dbReference type="Gene3D" id="3.10.180.10">
    <property type="entry name" value="2,3-Dihydroxybiphenyl 1,2-Dioxygenase, domain 1"/>
    <property type="match status" value="2"/>
</dbReference>
<dbReference type="PANTHER" id="PTHR33993">
    <property type="entry name" value="GLYOXALASE-RELATED"/>
    <property type="match status" value="1"/>
</dbReference>
<protein>
    <submittedName>
        <fullName evidence="2">VOC family protein</fullName>
    </submittedName>
</protein>
<dbReference type="SUPFAM" id="SSF54593">
    <property type="entry name" value="Glyoxalase/Bleomycin resistance protein/Dihydroxybiphenyl dioxygenase"/>
    <property type="match status" value="2"/>
</dbReference>
<dbReference type="PROSITE" id="PS51819">
    <property type="entry name" value="VOC"/>
    <property type="match status" value="2"/>
</dbReference>
<dbReference type="PANTHER" id="PTHR33993:SF14">
    <property type="entry name" value="GB|AAF24581.1"/>
    <property type="match status" value="1"/>
</dbReference>
<dbReference type="AlphaFoldDB" id="A0A848KEB4"/>
<dbReference type="InterPro" id="IPR041581">
    <property type="entry name" value="Glyoxalase_6"/>
</dbReference>
<evidence type="ECO:0000313" key="3">
    <source>
        <dbReference type="Proteomes" id="UP000535543"/>
    </source>
</evidence>
<keyword evidence="3" id="KW-1185">Reference proteome</keyword>
<comment type="caution">
    <text evidence="2">The sequence shown here is derived from an EMBL/GenBank/DDBJ whole genome shotgun (WGS) entry which is preliminary data.</text>
</comment>
<sequence length="275" mass="29077">MTEVRTYPAGVTSWVDIECGDVDGAKAFYGGIFGWIFEDAAPPSAPYRYVIAQLDGKDAAGIGGPFDRAVWNTYVAVDDAAAAAERVTRAGGKILEPPTPAGQAGISVACADPFGVKFSLWQAKYRKGAQITNAPGSWNFSDLHAADPAASAAFYTDVFGWSIDDIGYAIMIRRPGYGDHLAATVDPDIFERQSGDFVPPGFSDAIGWLAPAGDTETPNWHVSFAVADRDDTVAAAERLGGIVLSGNDSEWTKSAVIRDPQGAEFTASQFTPPSA</sequence>
<reference evidence="2 3" key="2">
    <citation type="submission" date="2020-06" db="EMBL/GenBank/DDBJ databases">
        <title>Antribacter stalactiti gen. nov., sp. nov., a new member of the family Nacardiaceae isolated from a cave.</title>
        <authorList>
            <person name="Kim I.S."/>
        </authorList>
    </citation>
    <scope>NUCLEOTIDE SEQUENCE [LARGE SCALE GENOMIC DNA]</scope>
    <source>
        <strain evidence="2 3">YC2-7</strain>
    </source>
</reference>
<reference evidence="2 3" key="1">
    <citation type="submission" date="2019-05" db="EMBL/GenBank/DDBJ databases">
        <authorList>
            <person name="Lee S.D."/>
        </authorList>
    </citation>
    <scope>NUCLEOTIDE SEQUENCE [LARGE SCALE GENOMIC DNA]</scope>
    <source>
        <strain evidence="2 3">YC2-7</strain>
    </source>
</reference>
<dbReference type="EMBL" id="VCQU01000007">
    <property type="protein sequence ID" value="NMN97273.1"/>
    <property type="molecule type" value="Genomic_DNA"/>
</dbReference>
<dbReference type="Pfam" id="PF00903">
    <property type="entry name" value="Glyoxalase"/>
    <property type="match status" value="1"/>
</dbReference>
<dbReference type="InterPro" id="IPR052164">
    <property type="entry name" value="Anthracycline_SecMetBiosynth"/>
</dbReference>
<accession>A0A848KEB4</accession>
<feature type="domain" description="VOC" evidence="1">
    <location>
        <begin position="137"/>
        <end position="270"/>
    </location>
</feature>
<dbReference type="RefSeq" id="WP_169590024.1">
    <property type="nucleotide sequence ID" value="NZ_VCQU01000007.1"/>
</dbReference>
<gene>
    <name evidence="2" type="ORF">FGL95_19735</name>
</gene>
<evidence type="ECO:0000313" key="2">
    <source>
        <dbReference type="EMBL" id="NMN97273.1"/>
    </source>
</evidence>
<feature type="domain" description="VOC" evidence="1">
    <location>
        <begin position="10"/>
        <end position="123"/>
    </location>
</feature>
<evidence type="ECO:0000259" key="1">
    <source>
        <dbReference type="PROSITE" id="PS51819"/>
    </source>
</evidence>
<organism evidence="2 3">
    <name type="scientific">Antrihabitans stalactiti</name>
    <dbReference type="NCBI Taxonomy" id="2584121"/>
    <lineage>
        <taxon>Bacteria</taxon>
        <taxon>Bacillati</taxon>
        <taxon>Actinomycetota</taxon>
        <taxon>Actinomycetes</taxon>
        <taxon>Mycobacteriales</taxon>
        <taxon>Nocardiaceae</taxon>
        <taxon>Antrihabitans</taxon>
    </lineage>
</organism>